<keyword evidence="3" id="KW-0804">Transcription</keyword>
<dbReference type="PANTHER" id="PTHR40661:SF3">
    <property type="entry name" value="FELS-1 PROPHAGE TRANSCRIPTIONAL REGULATOR"/>
    <property type="match status" value="1"/>
</dbReference>
<accession>A0A1A8TEK9</accession>
<dbReference type="Proteomes" id="UP000092544">
    <property type="component" value="Unassembled WGS sequence"/>
</dbReference>
<evidence type="ECO:0000256" key="1">
    <source>
        <dbReference type="ARBA" id="ARBA00023015"/>
    </source>
</evidence>
<keyword evidence="6" id="KW-1185">Reference proteome</keyword>
<reference evidence="5 6" key="1">
    <citation type="submission" date="2016-06" db="EMBL/GenBank/DDBJ databases">
        <authorList>
            <person name="Kjaerup R.B."/>
            <person name="Dalgaard T.S."/>
            <person name="Juul-Madsen H.R."/>
        </authorList>
    </citation>
    <scope>NUCLEOTIDE SEQUENCE [LARGE SCALE GENOMIC DNA]</scope>
    <source>
        <strain evidence="5 6">CECT 8886</strain>
    </source>
</reference>
<evidence type="ECO:0000313" key="5">
    <source>
        <dbReference type="EMBL" id="SBS30525.1"/>
    </source>
</evidence>
<proteinExistence type="predicted"/>
<organism evidence="5 6">
    <name type="scientific">Marinomonas spartinae</name>
    <dbReference type="NCBI Taxonomy" id="1792290"/>
    <lineage>
        <taxon>Bacteria</taxon>
        <taxon>Pseudomonadati</taxon>
        <taxon>Pseudomonadota</taxon>
        <taxon>Gammaproteobacteria</taxon>
        <taxon>Oceanospirillales</taxon>
        <taxon>Oceanospirillaceae</taxon>
        <taxon>Marinomonas</taxon>
    </lineage>
</organism>
<sequence length="235" mass="26276">MKEKIPNNGSHLDELGYDSFQDRINMLSEKVGGTSALARLSGVSESVVRKWKQGDSEPTLTRLLALAEAGGVSVNWLVTGKTDNAPQTEAQPKDDITKEFAMIPGYKIQVSAGPGTAPMEEEPTRFLAFRHKWLKYRGLNEKDLVLVFTRGDSMEPTISDNNTLMIDTSQRDMIDGSIYVIRTDNHLVVKRVQKLINKGLLLLSDNKDYKEQMIEPNEANDLEVIGRVVWIGKDV</sequence>
<dbReference type="AlphaFoldDB" id="A0A1A8TEK9"/>
<feature type="domain" description="HTH cro/C1-type" evidence="4">
    <location>
        <begin position="35"/>
        <end position="77"/>
    </location>
</feature>
<dbReference type="CDD" id="cd00093">
    <property type="entry name" value="HTH_XRE"/>
    <property type="match status" value="1"/>
</dbReference>
<dbReference type="Pfam" id="PF00717">
    <property type="entry name" value="Peptidase_S24"/>
    <property type="match status" value="1"/>
</dbReference>
<keyword evidence="1" id="KW-0805">Transcription regulation</keyword>
<evidence type="ECO:0000313" key="6">
    <source>
        <dbReference type="Proteomes" id="UP000092544"/>
    </source>
</evidence>
<dbReference type="InterPro" id="IPR036286">
    <property type="entry name" value="LexA/Signal_pep-like_sf"/>
</dbReference>
<dbReference type="InterPro" id="IPR001387">
    <property type="entry name" value="Cro/C1-type_HTH"/>
</dbReference>
<dbReference type="RefSeq" id="WP_067015326.1">
    <property type="nucleotide sequence ID" value="NZ_FLOB01000003.1"/>
</dbReference>
<dbReference type="SMART" id="SM00530">
    <property type="entry name" value="HTH_XRE"/>
    <property type="match status" value="1"/>
</dbReference>
<dbReference type="Gene3D" id="1.10.260.40">
    <property type="entry name" value="lambda repressor-like DNA-binding domains"/>
    <property type="match status" value="1"/>
</dbReference>
<evidence type="ECO:0000256" key="2">
    <source>
        <dbReference type="ARBA" id="ARBA00023125"/>
    </source>
</evidence>
<dbReference type="STRING" id="1792290.MSP8886_01842"/>
<dbReference type="PROSITE" id="PS50943">
    <property type="entry name" value="HTH_CROC1"/>
    <property type="match status" value="1"/>
</dbReference>
<dbReference type="EMBL" id="FLOB01000003">
    <property type="protein sequence ID" value="SBS30525.1"/>
    <property type="molecule type" value="Genomic_DNA"/>
</dbReference>
<dbReference type="Gene3D" id="2.10.109.10">
    <property type="entry name" value="Umud Fragment, subunit A"/>
    <property type="match status" value="1"/>
</dbReference>
<dbReference type="InterPro" id="IPR015927">
    <property type="entry name" value="Peptidase_S24_S26A/B/C"/>
</dbReference>
<dbReference type="SUPFAM" id="SSF47413">
    <property type="entry name" value="lambda repressor-like DNA-binding domains"/>
    <property type="match status" value="1"/>
</dbReference>
<dbReference type="SUPFAM" id="SSF51306">
    <property type="entry name" value="LexA/Signal peptidase"/>
    <property type="match status" value="1"/>
</dbReference>
<evidence type="ECO:0000259" key="4">
    <source>
        <dbReference type="PROSITE" id="PS50943"/>
    </source>
</evidence>
<dbReference type="Pfam" id="PF01381">
    <property type="entry name" value="HTH_3"/>
    <property type="match status" value="1"/>
</dbReference>
<dbReference type="GO" id="GO:0003677">
    <property type="term" value="F:DNA binding"/>
    <property type="evidence" value="ECO:0007669"/>
    <property type="project" value="UniProtKB-KW"/>
</dbReference>
<dbReference type="PANTHER" id="PTHR40661">
    <property type="match status" value="1"/>
</dbReference>
<dbReference type="InterPro" id="IPR039418">
    <property type="entry name" value="LexA-like"/>
</dbReference>
<dbReference type="CDD" id="cd06529">
    <property type="entry name" value="S24_LexA-like"/>
    <property type="match status" value="1"/>
</dbReference>
<protein>
    <submittedName>
        <fullName evidence="5">Putative HTH-type transcriptional regulator</fullName>
    </submittedName>
</protein>
<gene>
    <name evidence="5" type="ORF">MSP8886_01842</name>
</gene>
<name>A0A1A8TEK9_9GAMM</name>
<dbReference type="InterPro" id="IPR010982">
    <property type="entry name" value="Lambda_DNA-bd_dom_sf"/>
</dbReference>
<evidence type="ECO:0000256" key="3">
    <source>
        <dbReference type="ARBA" id="ARBA00023163"/>
    </source>
</evidence>
<keyword evidence="2" id="KW-0238">DNA-binding</keyword>
<dbReference type="OrthoDB" id="5959816at2"/>